<dbReference type="Proteomes" id="UP001174909">
    <property type="component" value="Unassembled WGS sequence"/>
</dbReference>
<evidence type="ECO:0000313" key="4">
    <source>
        <dbReference type="Proteomes" id="UP001174909"/>
    </source>
</evidence>
<organism evidence="3 4">
    <name type="scientific">Geodia barretti</name>
    <name type="common">Barrett's horny sponge</name>
    <dbReference type="NCBI Taxonomy" id="519541"/>
    <lineage>
        <taxon>Eukaryota</taxon>
        <taxon>Metazoa</taxon>
        <taxon>Porifera</taxon>
        <taxon>Demospongiae</taxon>
        <taxon>Heteroscleromorpha</taxon>
        <taxon>Tetractinellida</taxon>
        <taxon>Astrophorina</taxon>
        <taxon>Geodiidae</taxon>
        <taxon>Geodia</taxon>
    </lineage>
</organism>
<dbReference type="AlphaFoldDB" id="A0AA35XML4"/>
<comment type="caution">
    <text evidence="3">The sequence shown here is derived from an EMBL/GenBank/DDBJ whole genome shotgun (WGS) entry which is preliminary data.</text>
</comment>
<dbReference type="EMBL" id="CASHTH010004427">
    <property type="protein sequence ID" value="CAI8057177.1"/>
    <property type="molecule type" value="Genomic_DNA"/>
</dbReference>
<protein>
    <submittedName>
        <fullName evidence="3">Uncharacterized protein</fullName>
    </submittedName>
</protein>
<accession>A0AA35XML4</accession>
<keyword evidence="4" id="KW-1185">Reference proteome</keyword>
<evidence type="ECO:0000256" key="1">
    <source>
        <dbReference type="SAM" id="Coils"/>
    </source>
</evidence>
<feature type="compositionally biased region" description="Basic and acidic residues" evidence="2">
    <location>
        <begin position="432"/>
        <end position="445"/>
    </location>
</feature>
<evidence type="ECO:0000313" key="3">
    <source>
        <dbReference type="EMBL" id="CAI8057177.1"/>
    </source>
</evidence>
<sequence>MRVRRLRSRCRPAITSWCTGSGGSGGRAPRLRSRLPGRRALRAGRHTTGWRRYLRRHWTMSSGGPLQIDQGTELILPNFSLPSMGRALDRAAGGEFADEREESLWTRIGEEYGKYWTANGQKRSTRTSLQKRVDGERERVTGLENQLEAIESDVAELGRLVTESDRLSGILAEFQKSESEFQQRVVAVERLRSEVERLDAIHSASEALRDGAGNEWERRRGLIANLDERRKELAVLEAQAKDAEPGLALATQRSEAAAAALKVADVAVREARERLSMAIADRDHLRQLIEVEQLGERHERYIAAEELLKQAEEYLETAVVDDDAVKRIEDAYIETERAMSAAGSAAASVELTALRELPLELGDERIELAVDEVRRVRVEDEATLTIPEIARVRVIAGPESKGLAEERRKTEDNYRRLCEQAGVADVSGARRAGQERQDAERNKDEARKAIERELRDLTPDVLLGKVESLRVRVAAYPKERTSEPAMPADLDRAQEIEAEISDLVKEGAVALQACQDDVQGAETALKSVHSEGDS</sequence>
<reference evidence="3" key="1">
    <citation type="submission" date="2023-03" db="EMBL/GenBank/DDBJ databases">
        <authorList>
            <person name="Steffen K."/>
            <person name="Cardenas P."/>
        </authorList>
    </citation>
    <scope>NUCLEOTIDE SEQUENCE</scope>
</reference>
<feature type="non-terminal residue" evidence="3">
    <location>
        <position position="534"/>
    </location>
</feature>
<feature type="coiled-coil region" evidence="1">
    <location>
        <begin position="126"/>
        <end position="160"/>
    </location>
</feature>
<evidence type="ECO:0000256" key="2">
    <source>
        <dbReference type="SAM" id="MobiDB-lite"/>
    </source>
</evidence>
<gene>
    <name evidence="3" type="ORF">GBAR_LOCUS31141</name>
</gene>
<keyword evidence="1" id="KW-0175">Coiled coil</keyword>
<name>A0AA35XML4_GEOBA</name>
<feature type="region of interest" description="Disordered" evidence="2">
    <location>
        <begin position="426"/>
        <end position="445"/>
    </location>
</feature>
<proteinExistence type="predicted"/>